<dbReference type="GO" id="GO:0005886">
    <property type="term" value="C:plasma membrane"/>
    <property type="evidence" value="ECO:0007669"/>
    <property type="project" value="InterPro"/>
</dbReference>
<comment type="caution">
    <text evidence="5">The sequence shown here is derived from an EMBL/GenBank/DDBJ whole genome shotgun (WGS) entry which is preliminary data.</text>
</comment>
<reference evidence="5" key="1">
    <citation type="journal article" date="2021" name="PeerJ">
        <title>Extensive microbial diversity within the chicken gut microbiome revealed by metagenomics and culture.</title>
        <authorList>
            <person name="Gilroy R."/>
            <person name="Ravi A."/>
            <person name="Getino M."/>
            <person name="Pursley I."/>
            <person name="Horton D.L."/>
            <person name="Alikhan N.F."/>
            <person name="Baker D."/>
            <person name="Gharbi K."/>
            <person name="Hall N."/>
            <person name="Watson M."/>
            <person name="Adriaenssens E.M."/>
            <person name="Foster-Nyarko E."/>
            <person name="Jarju S."/>
            <person name="Secka A."/>
            <person name="Antonio M."/>
            <person name="Oren A."/>
            <person name="Chaudhuri R.R."/>
            <person name="La Ragione R."/>
            <person name="Hildebrand F."/>
            <person name="Pallen M.J."/>
        </authorList>
    </citation>
    <scope>NUCLEOTIDE SEQUENCE</scope>
    <source>
        <strain evidence="5">ChiBcec18-1249</strain>
    </source>
</reference>
<evidence type="ECO:0000256" key="3">
    <source>
        <dbReference type="SAM" id="SignalP"/>
    </source>
</evidence>
<dbReference type="Proteomes" id="UP000823824">
    <property type="component" value="Unassembled WGS sequence"/>
</dbReference>
<name>A0A9D2RS88_9FIRM</name>
<feature type="signal peptide" evidence="3">
    <location>
        <begin position="1"/>
        <end position="21"/>
    </location>
</feature>
<feature type="region of interest" description="Disordered" evidence="2">
    <location>
        <begin position="23"/>
        <end position="42"/>
    </location>
</feature>
<keyword evidence="1 3" id="KW-0732">Signal</keyword>
<dbReference type="PROSITE" id="PS51257">
    <property type="entry name" value="PROKAR_LIPOPROTEIN"/>
    <property type="match status" value="1"/>
</dbReference>
<evidence type="ECO:0000256" key="2">
    <source>
        <dbReference type="SAM" id="MobiDB-lite"/>
    </source>
</evidence>
<dbReference type="InterPro" id="IPR003760">
    <property type="entry name" value="PnrA-like"/>
</dbReference>
<organism evidence="5 6">
    <name type="scientific">Candidatus Oscillibacter excrementigallinarum</name>
    <dbReference type="NCBI Taxonomy" id="2838716"/>
    <lineage>
        <taxon>Bacteria</taxon>
        <taxon>Bacillati</taxon>
        <taxon>Bacillota</taxon>
        <taxon>Clostridia</taxon>
        <taxon>Eubacteriales</taxon>
        <taxon>Oscillospiraceae</taxon>
        <taxon>Oscillibacter</taxon>
    </lineage>
</organism>
<evidence type="ECO:0000313" key="6">
    <source>
        <dbReference type="Proteomes" id="UP000823824"/>
    </source>
</evidence>
<feature type="domain" description="ABC transporter substrate-binding protein PnrA-like" evidence="4">
    <location>
        <begin position="87"/>
        <end position="337"/>
    </location>
</feature>
<gene>
    <name evidence="5" type="ORF">H9787_11255</name>
</gene>
<evidence type="ECO:0000259" key="4">
    <source>
        <dbReference type="Pfam" id="PF02608"/>
    </source>
</evidence>
<protein>
    <submittedName>
        <fullName evidence="5">BMP family ABC transporter substrate-binding protein</fullName>
    </submittedName>
</protein>
<dbReference type="PANTHER" id="PTHR43208:SF1">
    <property type="entry name" value="ABC TRANSPORTER SUBSTRATE-BINDING PROTEIN"/>
    <property type="match status" value="1"/>
</dbReference>
<reference evidence="5" key="2">
    <citation type="submission" date="2021-04" db="EMBL/GenBank/DDBJ databases">
        <authorList>
            <person name="Gilroy R."/>
        </authorList>
    </citation>
    <scope>NUCLEOTIDE SEQUENCE</scope>
    <source>
        <strain evidence="5">ChiBcec18-1249</strain>
    </source>
</reference>
<dbReference type="Gene3D" id="3.40.50.2300">
    <property type="match status" value="2"/>
</dbReference>
<feature type="compositionally biased region" description="Acidic residues" evidence="2">
    <location>
        <begin position="27"/>
        <end position="37"/>
    </location>
</feature>
<dbReference type="AlphaFoldDB" id="A0A9D2RS88"/>
<dbReference type="PANTHER" id="PTHR43208">
    <property type="entry name" value="ABC TRANSPORTER SUBSTRATE-BINDING PROTEIN"/>
    <property type="match status" value="1"/>
</dbReference>
<sequence length="434" mass="46079">MKKFLALLLTLVMAFSLVACGSSGEENTGDTTDDSTTEETGGGAADVKIGLICVHDINSGYDAAHIEGLTTACEELGITANADDPANSQVIFRYNIPEDETCYDAAVDLAEEGCNIIFSDSYGHQMYMQQAATDYPDVTFVACTGDLAANSGLDNYKNIFPYTYESRYVSGVVAGMKLKELMDAGTVTDPYVGYVGAFPYAEVVCGYTAFLLGIQSQVPEAHMDVQYTNSWYDPVAEGEAANALMARGCVIIGQHADSTGAPSAVQAQKDAGSVVYSVGYNIDMLSVAPDAALTSAQNNWSVLYRDTLEKFINGEEVPTDYAVGITEDAVMISELGPECAEGTQEAVDAAWAGIKDGSLKVFDTSKFTCQPATDGSYQVDADGHVTSAFGLDSDGDFVNDTGEAIVDGAFQESVLRSAPYFSLRIDGITELNNN</sequence>
<dbReference type="Pfam" id="PF02608">
    <property type="entry name" value="Bmp"/>
    <property type="match status" value="1"/>
</dbReference>
<dbReference type="InterPro" id="IPR052910">
    <property type="entry name" value="ABC-Purine-Binding"/>
</dbReference>
<accession>A0A9D2RS88</accession>
<dbReference type="CDD" id="cd19963">
    <property type="entry name" value="PBP1_BMP-like"/>
    <property type="match status" value="1"/>
</dbReference>
<proteinExistence type="predicted"/>
<dbReference type="EMBL" id="DWZJ01000102">
    <property type="protein sequence ID" value="HJB14269.1"/>
    <property type="molecule type" value="Genomic_DNA"/>
</dbReference>
<feature type="chain" id="PRO_5038999074" evidence="3">
    <location>
        <begin position="22"/>
        <end position="434"/>
    </location>
</feature>
<evidence type="ECO:0000313" key="5">
    <source>
        <dbReference type="EMBL" id="HJB14269.1"/>
    </source>
</evidence>
<evidence type="ECO:0000256" key="1">
    <source>
        <dbReference type="ARBA" id="ARBA00022729"/>
    </source>
</evidence>